<proteinExistence type="predicted"/>
<dbReference type="AlphaFoldDB" id="A0A106C2Z1"/>
<gene>
    <name evidence="3" type="ORF">AWJ07_01405</name>
</gene>
<dbReference type="GO" id="GO:0008757">
    <property type="term" value="F:S-adenosylmethionine-dependent methyltransferase activity"/>
    <property type="evidence" value="ECO:0007669"/>
    <property type="project" value="InterPro"/>
</dbReference>
<comment type="caution">
    <text evidence="3">The sequence shown here is derived from an EMBL/GenBank/DDBJ whole genome shotgun (WGS) entry which is preliminary data.</text>
</comment>
<name>A0A106C2Z1_SHEFR</name>
<feature type="domain" description="Methyltransferase type 11" evidence="2">
    <location>
        <begin position="70"/>
        <end position="119"/>
    </location>
</feature>
<feature type="region of interest" description="Disordered" evidence="1">
    <location>
        <begin position="225"/>
        <end position="263"/>
    </location>
</feature>
<dbReference type="SUPFAM" id="SSF53335">
    <property type="entry name" value="S-adenosyl-L-methionine-dependent methyltransferases"/>
    <property type="match status" value="1"/>
</dbReference>
<dbReference type="Gene3D" id="3.40.50.150">
    <property type="entry name" value="Vaccinia Virus protein VP39"/>
    <property type="match status" value="1"/>
</dbReference>
<dbReference type="GO" id="GO:0032259">
    <property type="term" value="P:methylation"/>
    <property type="evidence" value="ECO:0007669"/>
    <property type="project" value="UniProtKB-KW"/>
</dbReference>
<dbReference type="InterPro" id="IPR013216">
    <property type="entry name" value="Methyltransf_11"/>
</dbReference>
<keyword evidence="3" id="KW-0808">Transferase</keyword>
<dbReference type="Pfam" id="PF08241">
    <property type="entry name" value="Methyltransf_11"/>
    <property type="match status" value="1"/>
</dbReference>
<keyword evidence="3" id="KW-0489">Methyltransferase</keyword>
<organism evidence="3">
    <name type="scientific">Shewanella frigidimarina</name>
    <dbReference type="NCBI Taxonomy" id="56812"/>
    <lineage>
        <taxon>Bacteria</taxon>
        <taxon>Pseudomonadati</taxon>
        <taxon>Pseudomonadota</taxon>
        <taxon>Gammaproteobacteria</taxon>
        <taxon>Alteromonadales</taxon>
        <taxon>Shewanellaceae</taxon>
        <taxon>Shewanella</taxon>
    </lineage>
</organism>
<dbReference type="InterPro" id="IPR029063">
    <property type="entry name" value="SAM-dependent_MTases_sf"/>
</dbReference>
<accession>A0A106C2Z1</accession>
<dbReference type="Proteomes" id="UP000055702">
    <property type="component" value="Unassembled WGS sequence"/>
</dbReference>
<evidence type="ECO:0000259" key="2">
    <source>
        <dbReference type="Pfam" id="PF08241"/>
    </source>
</evidence>
<reference evidence="3 4" key="1">
    <citation type="submission" date="2016-01" db="EMBL/GenBank/DDBJ databases">
        <title>Draft genome of the antarctic isolate Shewanella frigidimarina Ag06-30.</title>
        <authorList>
            <person name="Parmeciano Di Noto G."/>
            <person name="Vazquez S."/>
            <person name="Mac Cormack W."/>
            <person name="Iriarte A."/>
            <person name="Quiroga C."/>
        </authorList>
    </citation>
    <scope>NUCLEOTIDE SEQUENCE [LARGE SCALE GENOMIC DNA]</scope>
    <source>
        <strain evidence="3 4">Ag06-30</strain>
    </source>
</reference>
<dbReference type="EMBL" id="LRDC01000001">
    <property type="protein sequence ID" value="KVX03256.1"/>
    <property type="molecule type" value="Genomic_DNA"/>
</dbReference>
<protein>
    <submittedName>
        <fullName evidence="3">Methyltransferase type 11</fullName>
    </submittedName>
</protein>
<evidence type="ECO:0000313" key="4">
    <source>
        <dbReference type="Proteomes" id="UP000055702"/>
    </source>
</evidence>
<evidence type="ECO:0000313" key="3">
    <source>
        <dbReference type="EMBL" id="KVX03256.1"/>
    </source>
</evidence>
<feature type="compositionally biased region" description="Polar residues" evidence="1">
    <location>
        <begin position="247"/>
        <end position="263"/>
    </location>
</feature>
<sequence length="263" mass="29501">MAGSMLKPLIWQDLPFGELLQAEIEAKLAPWWPRIFGYHLLKAGALSRQLNSLHCSIARHFSVYDGVDASIQADPHHLPVQQSAIDAVLSCFLLEFESDPYQILREFDRVLISSGYIFIVGFNPISPAFIGKILPKYQTQLPWNGQFFMPSRVKDWLGLLGYKVLADERLMYHSLLGHRGVNTPNQPSKPQQAPLWQKSIANWLPSTGSVYLIVARKMTTPLTPIKDKSKVKAPNWSTAPSAGRNGLTHTPSIETQTLNRSKS</sequence>
<evidence type="ECO:0000256" key="1">
    <source>
        <dbReference type="SAM" id="MobiDB-lite"/>
    </source>
</evidence>